<feature type="transmembrane region" description="Helical" evidence="1">
    <location>
        <begin position="74"/>
        <end position="92"/>
    </location>
</feature>
<dbReference type="RefSeq" id="WP_160878346.1">
    <property type="nucleotide sequence ID" value="NZ_WUEK01000007.1"/>
</dbReference>
<feature type="transmembrane region" description="Helical" evidence="1">
    <location>
        <begin position="48"/>
        <end position="68"/>
    </location>
</feature>
<sequence length="135" mass="15121">MTVPLVALFWGGMMWLSFRRRWQRYCADSPVADATRPGGKRRGRARGLITSATVALGLLLVVGFFRLVGWGDESTPGLMLGIFLGLAVWSALHRRDLRSWEAEHALAVWSRAGARRIAWTSTQAQNRLVLVRRSS</sequence>
<proteinExistence type="predicted"/>
<protein>
    <submittedName>
        <fullName evidence="2">Uncharacterized protein</fullName>
    </submittedName>
</protein>
<dbReference type="AlphaFoldDB" id="A0A6L7EXX6"/>
<comment type="caution">
    <text evidence="2">The sequence shown here is derived from an EMBL/GenBank/DDBJ whole genome shotgun (WGS) entry which is preliminary data.</text>
</comment>
<keyword evidence="3" id="KW-1185">Reference proteome</keyword>
<evidence type="ECO:0000313" key="2">
    <source>
        <dbReference type="EMBL" id="MXG90408.1"/>
    </source>
</evidence>
<keyword evidence="1" id="KW-0812">Transmembrane</keyword>
<reference evidence="2 3" key="1">
    <citation type="submission" date="2019-12" db="EMBL/GenBank/DDBJ databases">
        <authorList>
            <person name="Kun Z."/>
        </authorList>
    </citation>
    <scope>NUCLEOTIDE SEQUENCE [LARGE SCALE GENOMIC DNA]</scope>
    <source>
        <strain evidence="2 3">YIM 123512</strain>
    </source>
</reference>
<dbReference type="Proteomes" id="UP000473325">
    <property type="component" value="Unassembled WGS sequence"/>
</dbReference>
<organism evidence="2 3">
    <name type="scientific">Nocardioides flavescens</name>
    <dbReference type="NCBI Taxonomy" id="2691959"/>
    <lineage>
        <taxon>Bacteria</taxon>
        <taxon>Bacillati</taxon>
        <taxon>Actinomycetota</taxon>
        <taxon>Actinomycetes</taxon>
        <taxon>Propionibacteriales</taxon>
        <taxon>Nocardioidaceae</taxon>
        <taxon>Nocardioides</taxon>
    </lineage>
</organism>
<gene>
    <name evidence="2" type="ORF">GRQ65_12705</name>
</gene>
<evidence type="ECO:0000256" key="1">
    <source>
        <dbReference type="SAM" id="Phobius"/>
    </source>
</evidence>
<dbReference type="EMBL" id="WUEK01000007">
    <property type="protein sequence ID" value="MXG90408.1"/>
    <property type="molecule type" value="Genomic_DNA"/>
</dbReference>
<keyword evidence="1" id="KW-0472">Membrane</keyword>
<keyword evidence="1" id="KW-1133">Transmembrane helix</keyword>
<accession>A0A6L7EXX6</accession>
<name>A0A6L7EXX6_9ACTN</name>
<evidence type="ECO:0000313" key="3">
    <source>
        <dbReference type="Proteomes" id="UP000473325"/>
    </source>
</evidence>